<dbReference type="PANTHER" id="PTHR10574:SF27">
    <property type="entry name" value="NETRIN-G2"/>
    <property type="match status" value="1"/>
</dbReference>
<keyword evidence="5" id="KW-1185">Reference proteome</keyword>
<dbReference type="FunFam" id="2.60.120.260:FF:000005">
    <property type="entry name" value="Netrin G1"/>
    <property type="match status" value="1"/>
</dbReference>
<dbReference type="SMART" id="SM00136">
    <property type="entry name" value="LamNT"/>
    <property type="match status" value="1"/>
</dbReference>
<feature type="chain" id="PRO_5044704319" evidence="3">
    <location>
        <begin position="20"/>
        <end position="286"/>
    </location>
</feature>
<evidence type="ECO:0000259" key="4">
    <source>
        <dbReference type="PROSITE" id="PS51117"/>
    </source>
</evidence>
<dbReference type="PANTHER" id="PTHR10574">
    <property type="entry name" value="NETRIN/LAMININ-RELATED"/>
    <property type="match status" value="1"/>
</dbReference>
<dbReference type="Gene3D" id="2.60.120.260">
    <property type="entry name" value="Galactose-binding domain-like"/>
    <property type="match status" value="1"/>
</dbReference>
<gene>
    <name evidence="6 7" type="primary">LOC102209061</name>
</gene>
<keyword evidence="2" id="KW-0424">Laminin EGF-like domain</keyword>
<evidence type="ECO:0000256" key="2">
    <source>
        <dbReference type="ARBA" id="ARBA00023292"/>
    </source>
</evidence>
<dbReference type="Proteomes" id="UP000695023">
    <property type="component" value="Unplaced"/>
</dbReference>
<dbReference type="GO" id="GO:0007409">
    <property type="term" value="P:axonogenesis"/>
    <property type="evidence" value="ECO:0007669"/>
    <property type="project" value="TreeGrafter"/>
</dbReference>
<dbReference type="AlphaFoldDB" id="A0A9Y3VVW3"/>
<organism evidence="5 6">
    <name type="scientific">Pundamilia nyererei</name>
    <dbReference type="NCBI Taxonomy" id="303518"/>
    <lineage>
        <taxon>Eukaryota</taxon>
        <taxon>Metazoa</taxon>
        <taxon>Chordata</taxon>
        <taxon>Craniata</taxon>
        <taxon>Vertebrata</taxon>
        <taxon>Euteleostomi</taxon>
        <taxon>Actinopterygii</taxon>
        <taxon>Neopterygii</taxon>
        <taxon>Teleostei</taxon>
        <taxon>Neoteleostei</taxon>
        <taxon>Acanthomorphata</taxon>
        <taxon>Ovalentaria</taxon>
        <taxon>Cichlomorphae</taxon>
        <taxon>Cichliformes</taxon>
        <taxon>Cichlidae</taxon>
        <taxon>African cichlids</taxon>
        <taxon>Pseudocrenilabrinae</taxon>
        <taxon>Haplochromini</taxon>
        <taxon>Pundamilia</taxon>
    </lineage>
</organism>
<accession>A0A9Y3VVW3</accession>
<keyword evidence="3" id="KW-0732">Signal</keyword>
<dbReference type="RefSeq" id="XP_005754555.1">
    <property type="nucleotide sequence ID" value="XM_005754498.1"/>
</dbReference>
<feature type="domain" description="Laminin N-terminal" evidence="4">
    <location>
        <begin position="35"/>
        <end position="286"/>
    </location>
</feature>
<sequence>MSLSHALALLALLLPRGRCQFDVCRSLRGSKAGPEFYACQPPPTNMKEVMQIRVDPPGITCGNPPERFCTLENPYLCSDECDASSPDLSHPPQLMGDRERGGLITYWQTITWSRFPEPLLANITLTWNKSLEVVDDIVVTFEYGRPTSMVLEKSIDKGVTWQPYQYYADDCLEAFGMSPKRVSDLAPSNITRVICTEQYSRWVGAKEEKSVVFEVRARFGVFAGPKLINMDALYTRMETTKGLRDFFTFTNLRLRLLRPALGGTYVQRDNLLKYFYAISNIDVFAR</sequence>
<keyword evidence="1" id="KW-1015">Disulfide bond</keyword>
<dbReference type="RefSeq" id="XP_005754556.1">
    <property type="nucleotide sequence ID" value="XM_005754499.1"/>
</dbReference>
<dbReference type="Pfam" id="PF00055">
    <property type="entry name" value="Laminin_N"/>
    <property type="match status" value="1"/>
</dbReference>
<reference evidence="6 7" key="1">
    <citation type="submission" date="2025-04" db="UniProtKB">
        <authorList>
            <consortium name="RefSeq"/>
        </authorList>
    </citation>
    <scope>IDENTIFICATION</scope>
</reference>
<dbReference type="InterPro" id="IPR050440">
    <property type="entry name" value="Laminin/Netrin_ECM"/>
</dbReference>
<feature type="signal peptide" evidence="3">
    <location>
        <begin position="1"/>
        <end position="19"/>
    </location>
</feature>
<dbReference type="GeneID" id="102209061"/>
<evidence type="ECO:0000256" key="3">
    <source>
        <dbReference type="SAM" id="SignalP"/>
    </source>
</evidence>
<name>A0A9Y3VVW3_9CICH</name>
<dbReference type="GO" id="GO:0009887">
    <property type="term" value="P:animal organ morphogenesis"/>
    <property type="evidence" value="ECO:0007669"/>
    <property type="project" value="TreeGrafter"/>
</dbReference>
<evidence type="ECO:0000313" key="6">
    <source>
        <dbReference type="RefSeq" id="XP_005754555.1"/>
    </source>
</evidence>
<evidence type="ECO:0000256" key="1">
    <source>
        <dbReference type="ARBA" id="ARBA00023157"/>
    </source>
</evidence>
<evidence type="ECO:0000313" key="5">
    <source>
        <dbReference type="Proteomes" id="UP000695023"/>
    </source>
</evidence>
<dbReference type="PROSITE" id="PS51117">
    <property type="entry name" value="LAMININ_NTER"/>
    <property type="match status" value="1"/>
</dbReference>
<dbReference type="InterPro" id="IPR008211">
    <property type="entry name" value="Laminin_N"/>
</dbReference>
<evidence type="ECO:0000313" key="7">
    <source>
        <dbReference type="RefSeq" id="XP_005754556.1"/>
    </source>
</evidence>
<dbReference type="Gene3D" id="2.10.25.10">
    <property type="entry name" value="Laminin"/>
    <property type="match status" value="1"/>
</dbReference>
<proteinExistence type="predicted"/>
<dbReference type="GO" id="GO:0009888">
    <property type="term" value="P:tissue development"/>
    <property type="evidence" value="ECO:0007669"/>
    <property type="project" value="TreeGrafter"/>
</dbReference>
<protein>
    <submittedName>
        <fullName evidence="6 7">Netrin-G2-like</fullName>
    </submittedName>
</protein>